<dbReference type="Gene3D" id="3.10.105.10">
    <property type="entry name" value="Dipeptide-binding Protein, Domain 3"/>
    <property type="match status" value="1"/>
</dbReference>
<evidence type="ECO:0000256" key="1">
    <source>
        <dbReference type="ARBA" id="ARBA00005695"/>
    </source>
</evidence>
<feature type="domain" description="Solute-binding protein family 5" evidence="4">
    <location>
        <begin position="77"/>
        <end position="454"/>
    </location>
</feature>
<comment type="caution">
    <text evidence="5">The sequence shown here is derived from an EMBL/GenBank/DDBJ whole genome shotgun (WGS) entry which is preliminary data.</text>
</comment>
<dbReference type="RefSeq" id="WP_382226300.1">
    <property type="nucleotide sequence ID" value="NZ_JBHTCA010000019.1"/>
</dbReference>
<sequence>MKRRSLVSIAAAAAVSAAMVMPLAVNAQGQVQAKTLRIVPHANVTILDPIWSTAFVTRNHGYMIYDTLFGTDASGAVKPQMVDKWNVSKDNLTWTFTLRDGLEFHDGAPVTSTDVVASIKRWASRDSFGGVLAKSVADYATPDAKTFVIKLKQPFGVMLEALGKPSSNVPFIMPARIAATPGSEQIKDNIGSGPYKFVQAEYKPGEKLVYVKNDKYKSRSEAPNGTTGGKPVFVDRVEWVIIRDPQTQFNALVAGEVDIVEQPTFEQYASLKATKGVQLVDAQPAGLQYIFRFNHKHPPFDNVKIRQAAMVALGQEQHLKAQVGTPGMYKFCKSMFPCGTPYASDNTSFYTGSADPKKAAQMLKDAGYKGEPVLLMRPTDLASIAKLPLVAKQQLEAAGFKVDMQQMDWATLVARRAKKDAPAAGGWNAFMTAWTAGDIQNPLTMAMMNAAGDNGWFGWQDDKQIEELKVKFAQAGSDAEKKKLAEQLQLRAIETASHVHLGQYNNPAAVRDNVSGIVPAGAQVYWNVKKN</sequence>
<evidence type="ECO:0000313" key="6">
    <source>
        <dbReference type="Proteomes" id="UP001596501"/>
    </source>
</evidence>
<evidence type="ECO:0000259" key="4">
    <source>
        <dbReference type="Pfam" id="PF00496"/>
    </source>
</evidence>
<keyword evidence="2 3" id="KW-0732">Signal</keyword>
<evidence type="ECO:0000256" key="2">
    <source>
        <dbReference type="ARBA" id="ARBA00022729"/>
    </source>
</evidence>
<name>A0ABW2QTE9_9BURK</name>
<dbReference type="EMBL" id="JBHTCA010000019">
    <property type="protein sequence ID" value="MFC7410775.1"/>
    <property type="molecule type" value="Genomic_DNA"/>
</dbReference>
<keyword evidence="6" id="KW-1185">Reference proteome</keyword>
<dbReference type="Gene3D" id="3.40.190.10">
    <property type="entry name" value="Periplasmic binding protein-like II"/>
    <property type="match status" value="1"/>
</dbReference>
<dbReference type="CDD" id="cd08502">
    <property type="entry name" value="PBP2_NikA_DppA_OppA_like_16"/>
    <property type="match status" value="1"/>
</dbReference>
<gene>
    <name evidence="5" type="ORF">ACFQPB_18110</name>
</gene>
<comment type="similarity">
    <text evidence="1">Belongs to the bacterial solute-binding protein 5 family.</text>
</comment>
<dbReference type="InterPro" id="IPR030678">
    <property type="entry name" value="Peptide/Ni-bd"/>
</dbReference>
<evidence type="ECO:0000256" key="3">
    <source>
        <dbReference type="SAM" id="SignalP"/>
    </source>
</evidence>
<protein>
    <submittedName>
        <fullName evidence="5">ABC transporter substrate-binding protein</fullName>
    </submittedName>
</protein>
<feature type="chain" id="PRO_5045378842" evidence="3">
    <location>
        <begin position="28"/>
        <end position="531"/>
    </location>
</feature>
<feature type="signal peptide" evidence="3">
    <location>
        <begin position="1"/>
        <end position="27"/>
    </location>
</feature>
<dbReference type="Proteomes" id="UP001596501">
    <property type="component" value="Unassembled WGS sequence"/>
</dbReference>
<proteinExistence type="inferred from homology"/>
<dbReference type="InterPro" id="IPR000914">
    <property type="entry name" value="SBP_5_dom"/>
</dbReference>
<dbReference type="PANTHER" id="PTHR30290:SF38">
    <property type="entry name" value="D,D-DIPEPTIDE-BINDING PERIPLASMIC PROTEIN DDPA-RELATED"/>
    <property type="match status" value="1"/>
</dbReference>
<dbReference type="PIRSF" id="PIRSF002741">
    <property type="entry name" value="MppA"/>
    <property type="match status" value="1"/>
</dbReference>
<reference evidence="6" key="1">
    <citation type="journal article" date="2019" name="Int. J. Syst. Evol. Microbiol.">
        <title>The Global Catalogue of Microorganisms (GCM) 10K type strain sequencing project: providing services to taxonomists for standard genome sequencing and annotation.</title>
        <authorList>
            <consortium name="The Broad Institute Genomics Platform"/>
            <consortium name="The Broad Institute Genome Sequencing Center for Infectious Disease"/>
            <person name="Wu L."/>
            <person name="Ma J."/>
        </authorList>
    </citation>
    <scope>NUCLEOTIDE SEQUENCE [LARGE SCALE GENOMIC DNA]</scope>
    <source>
        <strain evidence="6">CGMCC 1.12371</strain>
    </source>
</reference>
<dbReference type="Gene3D" id="3.90.76.10">
    <property type="entry name" value="Dipeptide-binding Protein, Domain 1"/>
    <property type="match status" value="1"/>
</dbReference>
<dbReference type="Pfam" id="PF00496">
    <property type="entry name" value="SBP_bac_5"/>
    <property type="match status" value="1"/>
</dbReference>
<evidence type="ECO:0000313" key="5">
    <source>
        <dbReference type="EMBL" id="MFC7410775.1"/>
    </source>
</evidence>
<dbReference type="SUPFAM" id="SSF53850">
    <property type="entry name" value="Periplasmic binding protein-like II"/>
    <property type="match status" value="1"/>
</dbReference>
<dbReference type="PANTHER" id="PTHR30290">
    <property type="entry name" value="PERIPLASMIC BINDING COMPONENT OF ABC TRANSPORTER"/>
    <property type="match status" value="1"/>
</dbReference>
<dbReference type="InterPro" id="IPR039424">
    <property type="entry name" value="SBP_5"/>
</dbReference>
<organism evidence="5 6">
    <name type="scientific">Hydrogenophaga atypica</name>
    <dbReference type="NCBI Taxonomy" id="249409"/>
    <lineage>
        <taxon>Bacteria</taxon>
        <taxon>Pseudomonadati</taxon>
        <taxon>Pseudomonadota</taxon>
        <taxon>Betaproteobacteria</taxon>
        <taxon>Burkholderiales</taxon>
        <taxon>Comamonadaceae</taxon>
        <taxon>Hydrogenophaga</taxon>
    </lineage>
</organism>
<accession>A0ABW2QTE9</accession>